<protein>
    <submittedName>
        <fullName evidence="2">Copper/zinc superoxide dismutase SODC</fullName>
    </submittedName>
</protein>
<dbReference type="GO" id="GO:0046872">
    <property type="term" value="F:metal ion binding"/>
    <property type="evidence" value="ECO:0007669"/>
    <property type="project" value="InterPro"/>
</dbReference>
<dbReference type="Proteomes" id="UP000292447">
    <property type="component" value="Chromosome VI"/>
</dbReference>
<dbReference type="GO" id="GO:0006801">
    <property type="term" value="P:superoxide metabolic process"/>
    <property type="evidence" value="ECO:0007669"/>
    <property type="project" value="InterPro"/>
</dbReference>
<feature type="chain" id="PRO_5020873681" evidence="1">
    <location>
        <begin position="19"/>
        <end position="200"/>
    </location>
</feature>
<reference evidence="3" key="1">
    <citation type="submission" date="2019-03" db="EMBL/GenBank/DDBJ databases">
        <title>Snf2 controls pulcherriminic acid biosynthesis and connects pigmentation and antifungal activity of the yeast Metschnikowia pulcherrima.</title>
        <authorList>
            <person name="Gore-Lloyd D."/>
            <person name="Sumann I."/>
            <person name="Brachmann A.O."/>
            <person name="Schneeberger K."/>
            <person name="Ortiz-Merino R.A."/>
            <person name="Moreno-Beltran M."/>
            <person name="Schlaefli M."/>
            <person name="Kirner P."/>
            <person name="Santos Kron A."/>
            <person name="Wolfe K.H."/>
            <person name="Piel J."/>
            <person name="Ahrens C.H."/>
            <person name="Henk D."/>
            <person name="Freimoser F.M."/>
        </authorList>
    </citation>
    <scope>NUCLEOTIDE SEQUENCE [LARGE SCALE GENOMIC DNA]</scope>
    <source>
        <strain evidence="3">APC 1.2</strain>
    </source>
</reference>
<dbReference type="SUPFAM" id="SSF49329">
    <property type="entry name" value="Cu,Zn superoxide dismutase-like"/>
    <property type="match status" value="1"/>
</dbReference>
<gene>
    <name evidence="2" type="primary">MPUL0F04890</name>
    <name evidence="2" type="ORF">METSCH_F04890</name>
</gene>
<organism evidence="2 3">
    <name type="scientific">Metschnikowia aff. pulcherrima</name>
    <dbReference type="NCBI Taxonomy" id="2163413"/>
    <lineage>
        <taxon>Eukaryota</taxon>
        <taxon>Fungi</taxon>
        <taxon>Dikarya</taxon>
        <taxon>Ascomycota</taxon>
        <taxon>Saccharomycotina</taxon>
        <taxon>Pichiomycetes</taxon>
        <taxon>Metschnikowiaceae</taxon>
        <taxon>Metschnikowia</taxon>
    </lineage>
</organism>
<accession>A0A4P6XXI5</accession>
<proteinExistence type="predicted"/>
<dbReference type="AlphaFoldDB" id="A0A4P6XXI5"/>
<evidence type="ECO:0000256" key="1">
    <source>
        <dbReference type="SAM" id="SignalP"/>
    </source>
</evidence>
<evidence type="ECO:0000313" key="2">
    <source>
        <dbReference type="EMBL" id="QBM90901.1"/>
    </source>
</evidence>
<dbReference type="InterPro" id="IPR036423">
    <property type="entry name" value="SOD-like_Cu/Zn_dom_sf"/>
</dbReference>
<keyword evidence="3" id="KW-1185">Reference proteome</keyword>
<dbReference type="EMBL" id="CP034461">
    <property type="protein sequence ID" value="QBM90901.1"/>
    <property type="molecule type" value="Genomic_DNA"/>
</dbReference>
<evidence type="ECO:0000313" key="3">
    <source>
        <dbReference type="Proteomes" id="UP000292447"/>
    </source>
</evidence>
<dbReference type="STRING" id="2163413.A0A4P6XXI5"/>
<keyword evidence="1" id="KW-0732">Signal</keyword>
<sequence length="200" mass="21724">MYNFIYFPILCFLALVTAEWVCQAPESKDSTYAVWAAVFTEGGLYGAVVFWSLEGYVSCGLGLKGLPARGGPFEYHIHTTPVPKSGNCDATMGHFNPYCGTADGRIPSEKEVGDLSGKHGKLSGTDVSQYYDDHFLSINPKDRAFIGNLPVVLHLASGRRFACSNLVKIVGKPTGAQAEAFKQLKGENLPKEVRQTLGLE</sequence>
<feature type="signal peptide" evidence="1">
    <location>
        <begin position="1"/>
        <end position="18"/>
    </location>
</feature>
<name>A0A4P6XXI5_9ASCO</name>
<dbReference type="Gene3D" id="2.60.40.200">
    <property type="entry name" value="Superoxide dismutase, copper/zinc binding domain"/>
    <property type="match status" value="1"/>
</dbReference>